<accession>E1Y920</accession>
<gene>
    <name evidence="1" type="ORF">N47_A10930</name>
</gene>
<name>E1Y920_9BACT</name>
<protein>
    <submittedName>
        <fullName evidence="1">Uncharacterized protein</fullName>
    </submittedName>
</protein>
<proteinExistence type="predicted"/>
<reference evidence="1" key="1">
    <citation type="journal article" date="2011" name="Environ. Microbiol.">
        <title>Genomic insights into the metabolic potential of the polycyclic aromatic hydrocarbon degrading sulfate-reducing Deltaproteobacterium N47.</title>
        <authorList>
            <person name="Bergmann F."/>
            <person name="Selesi D."/>
            <person name="Weinmaier T."/>
            <person name="Tischler P."/>
            <person name="Rattei T."/>
            <person name="Meckenstock R.U."/>
        </authorList>
    </citation>
    <scope>NUCLEOTIDE SEQUENCE</scope>
</reference>
<dbReference type="EMBL" id="FR695864">
    <property type="protein sequence ID" value="CBX27064.1"/>
    <property type="molecule type" value="Genomic_DNA"/>
</dbReference>
<sequence>MGNKIINNIEPLSKRFSLVKVKADENFNHRNTFSISRIKI</sequence>
<dbReference type="AlphaFoldDB" id="E1Y920"/>
<evidence type="ECO:0000313" key="1">
    <source>
        <dbReference type="EMBL" id="CBX27064.1"/>
    </source>
</evidence>
<organism evidence="1">
    <name type="scientific">uncultured Desulfobacterium sp</name>
    <dbReference type="NCBI Taxonomy" id="201089"/>
    <lineage>
        <taxon>Bacteria</taxon>
        <taxon>Pseudomonadati</taxon>
        <taxon>Thermodesulfobacteriota</taxon>
        <taxon>Desulfobacteria</taxon>
        <taxon>Desulfobacterales</taxon>
        <taxon>Desulfobacteriaceae</taxon>
        <taxon>Desulfobacterium</taxon>
        <taxon>environmental samples</taxon>
    </lineage>
</organism>